<dbReference type="InterPro" id="IPR009057">
    <property type="entry name" value="Homeodomain-like_sf"/>
</dbReference>
<dbReference type="STRING" id="414703.SAMN04488125_13035"/>
<feature type="compositionally biased region" description="Polar residues" evidence="1">
    <location>
        <begin position="107"/>
        <end position="116"/>
    </location>
</feature>
<dbReference type="InterPro" id="IPR055247">
    <property type="entry name" value="InsJ-like_HTH"/>
</dbReference>
<name>A0A1I4LNW2_9HYPH</name>
<organism evidence="3 4">
    <name type="scientific">Methylorubrum salsuginis</name>
    <dbReference type="NCBI Taxonomy" id="414703"/>
    <lineage>
        <taxon>Bacteria</taxon>
        <taxon>Pseudomonadati</taxon>
        <taxon>Pseudomonadota</taxon>
        <taxon>Alphaproteobacteria</taxon>
        <taxon>Hyphomicrobiales</taxon>
        <taxon>Methylobacteriaceae</taxon>
        <taxon>Methylorubrum</taxon>
    </lineage>
</organism>
<protein>
    <submittedName>
        <fullName evidence="3">Transposase</fullName>
    </submittedName>
</protein>
<keyword evidence="4" id="KW-1185">Reference proteome</keyword>
<dbReference type="EMBL" id="FOSV01000030">
    <property type="protein sequence ID" value="SFL92257.1"/>
    <property type="molecule type" value="Genomic_DNA"/>
</dbReference>
<dbReference type="Proteomes" id="UP000198804">
    <property type="component" value="Unassembled WGS sequence"/>
</dbReference>
<dbReference type="AlphaFoldDB" id="A0A1I4LNW2"/>
<evidence type="ECO:0000313" key="4">
    <source>
        <dbReference type="Proteomes" id="UP000198804"/>
    </source>
</evidence>
<dbReference type="SUPFAM" id="SSF46689">
    <property type="entry name" value="Homeodomain-like"/>
    <property type="match status" value="1"/>
</dbReference>
<evidence type="ECO:0000313" key="3">
    <source>
        <dbReference type="EMBL" id="SFL92257.1"/>
    </source>
</evidence>
<evidence type="ECO:0000256" key="1">
    <source>
        <dbReference type="SAM" id="MobiDB-lite"/>
    </source>
</evidence>
<feature type="region of interest" description="Disordered" evidence="1">
    <location>
        <begin position="96"/>
        <end position="116"/>
    </location>
</feature>
<sequence length="116" mass="12943">MASSFSSDLRERVVKAVAEGASRRQAAARFGVSVASAIRWQESFEREGRVSAKPRGGDQRWQHIEAHADLILSELRALLAERGIATSQSGLSRFFKRHRITHKKTRSTPPSSRGRT</sequence>
<dbReference type="OrthoDB" id="565387at2"/>
<accession>A0A1I4LNW2</accession>
<dbReference type="InterPro" id="IPR036388">
    <property type="entry name" value="WH-like_DNA-bd_sf"/>
</dbReference>
<reference evidence="4" key="1">
    <citation type="submission" date="2016-10" db="EMBL/GenBank/DDBJ databases">
        <authorList>
            <person name="Varghese N."/>
            <person name="Submissions S."/>
        </authorList>
    </citation>
    <scope>NUCLEOTIDE SEQUENCE [LARGE SCALE GENOMIC DNA]</scope>
    <source>
        <strain evidence="4">CGMCC 1.6474</strain>
    </source>
</reference>
<gene>
    <name evidence="3" type="ORF">SAMN04488125_13035</name>
</gene>
<dbReference type="Gene3D" id="1.10.10.10">
    <property type="entry name" value="Winged helix-like DNA-binding domain superfamily/Winged helix DNA-binding domain"/>
    <property type="match status" value="1"/>
</dbReference>
<feature type="domain" description="Insertion element IS150 protein InsJ-like helix-turn-helix" evidence="2">
    <location>
        <begin position="10"/>
        <end position="55"/>
    </location>
</feature>
<evidence type="ECO:0000259" key="2">
    <source>
        <dbReference type="Pfam" id="PF13518"/>
    </source>
</evidence>
<proteinExistence type="predicted"/>
<feature type="compositionally biased region" description="Basic residues" evidence="1">
    <location>
        <begin position="96"/>
        <end position="106"/>
    </location>
</feature>
<dbReference type="Pfam" id="PF13518">
    <property type="entry name" value="HTH_28"/>
    <property type="match status" value="1"/>
</dbReference>